<feature type="compositionally biased region" description="Basic and acidic residues" evidence="1">
    <location>
        <begin position="337"/>
        <end position="347"/>
    </location>
</feature>
<feature type="compositionally biased region" description="Low complexity" evidence="1">
    <location>
        <begin position="272"/>
        <end position="287"/>
    </location>
</feature>
<reference evidence="2 3" key="1">
    <citation type="journal article" date="2015" name="Sci. Rep.">
        <title>Chromosome-level genome map provides insights into diverse defense mechanisms in the medicinal fungus Ganoderma sinense.</title>
        <authorList>
            <person name="Zhu Y."/>
            <person name="Xu J."/>
            <person name="Sun C."/>
            <person name="Zhou S."/>
            <person name="Xu H."/>
            <person name="Nelson D.R."/>
            <person name="Qian J."/>
            <person name="Song J."/>
            <person name="Luo H."/>
            <person name="Xiang L."/>
            <person name="Li Y."/>
            <person name="Xu Z."/>
            <person name="Ji A."/>
            <person name="Wang L."/>
            <person name="Lu S."/>
            <person name="Hayward A."/>
            <person name="Sun W."/>
            <person name="Li X."/>
            <person name="Schwartz D.C."/>
            <person name="Wang Y."/>
            <person name="Chen S."/>
        </authorList>
    </citation>
    <scope>NUCLEOTIDE SEQUENCE [LARGE SCALE GENOMIC DNA]</scope>
    <source>
        <strain evidence="2 3">ZZ0214-1</strain>
    </source>
</reference>
<dbReference type="PANTHER" id="PTHR24413">
    <property type="entry name" value="SPECKLE-TYPE POZ PROTEIN"/>
    <property type="match status" value="1"/>
</dbReference>
<organism evidence="2 3">
    <name type="scientific">Ganoderma sinense ZZ0214-1</name>
    <dbReference type="NCBI Taxonomy" id="1077348"/>
    <lineage>
        <taxon>Eukaryota</taxon>
        <taxon>Fungi</taxon>
        <taxon>Dikarya</taxon>
        <taxon>Basidiomycota</taxon>
        <taxon>Agaricomycotina</taxon>
        <taxon>Agaricomycetes</taxon>
        <taxon>Polyporales</taxon>
        <taxon>Polyporaceae</taxon>
        <taxon>Ganoderma</taxon>
    </lineage>
</organism>
<feature type="region of interest" description="Disordered" evidence="1">
    <location>
        <begin position="230"/>
        <end position="351"/>
    </location>
</feature>
<dbReference type="AlphaFoldDB" id="A0A2G8RNL5"/>
<comment type="caution">
    <text evidence="2">The sequence shown here is derived from an EMBL/GenBank/DDBJ whole genome shotgun (WGS) entry which is preliminary data.</text>
</comment>
<evidence type="ECO:0000256" key="1">
    <source>
        <dbReference type="SAM" id="MobiDB-lite"/>
    </source>
</evidence>
<proteinExistence type="predicted"/>
<dbReference type="InterPro" id="IPR011333">
    <property type="entry name" value="SKP1/BTB/POZ_sf"/>
</dbReference>
<protein>
    <recommendedName>
        <fullName evidence="4">MATH domain-containing protein</fullName>
    </recommendedName>
</protein>
<evidence type="ECO:0008006" key="4">
    <source>
        <dbReference type="Google" id="ProtNLM"/>
    </source>
</evidence>
<dbReference type="Gene3D" id="2.60.210.10">
    <property type="entry name" value="Apoptosis, Tumor Necrosis Factor Receptor Associated Protein 2, Chain A"/>
    <property type="match status" value="1"/>
</dbReference>
<sequence>MNAVKQDPTAADAKESTTIRFEWTLRNLKNLFENSLYLACEPTAAEKDNSVNGKWSREGLFNFGFEIRNVSKTMQFNAKDAHDHSFHYPGAQNWGWAQFAKRDAVYYQATTVKSHDAFVIICTITSSPAIPAPVPPIPRYPVPRDLLDSMGGMLDDPLYSDVEFVLPQRGKGPPRKIYAARRLLQRVDYFYAMFGSGFAESASDLALLPEPPSPDDASVSDAGAFAQQFDDSDFEDDDVLDNDGDFPIDDSDPPADVSGPPPNEDDDDDALPSTSTGAAGSGPSSSTVGNKRASVEDDETSETNNVLGLDAADEQEQDQDQSARNTRPKLSHPSTPRTREMALERETQVPSSPLRTVEILPVQVQDRPPPEVTVPGPTKARVVVKDVAYTTYRAVLYYIYTDTITFAPLSSTFLASSPQPPPGAAHTTSATSTPAALASETQIQPPSLAFARTGGQQSQSAASSADAAAARSRRDWIADWERENPDRPRPPSAKSVYRLADKLELQDLKERAFQHIVRSLTVDNVMHEAFSAFSAAFEDVRKVEVNYMFEHWLEVRKGPLLNIGQQLRFGRFPGFEEVWPTIIQNLITDDRKGDGDAPGRA</sequence>
<dbReference type="InterPro" id="IPR008974">
    <property type="entry name" value="TRAF-like"/>
</dbReference>
<feature type="compositionally biased region" description="Acidic residues" evidence="1">
    <location>
        <begin position="230"/>
        <end position="253"/>
    </location>
</feature>
<dbReference type="Proteomes" id="UP000230002">
    <property type="component" value="Unassembled WGS sequence"/>
</dbReference>
<gene>
    <name evidence="2" type="ORF">GSI_15604</name>
</gene>
<accession>A0A2G8RNL5</accession>
<feature type="region of interest" description="Disordered" evidence="1">
    <location>
        <begin position="415"/>
        <end position="439"/>
    </location>
</feature>
<name>A0A2G8RNL5_9APHY</name>
<evidence type="ECO:0000313" key="3">
    <source>
        <dbReference type="Proteomes" id="UP000230002"/>
    </source>
</evidence>
<dbReference type="Gene3D" id="3.30.710.10">
    <property type="entry name" value="Potassium Channel Kv1.1, Chain A"/>
    <property type="match status" value="2"/>
</dbReference>
<feature type="compositionally biased region" description="Low complexity" evidence="1">
    <location>
        <begin position="424"/>
        <end position="439"/>
    </location>
</feature>
<keyword evidence="3" id="KW-1185">Reference proteome</keyword>
<dbReference type="EMBL" id="AYKW01000069">
    <property type="protein sequence ID" value="PIL22908.1"/>
    <property type="molecule type" value="Genomic_DNA"/>
</dbReference>
<dbReference type="SUPFAM" id="SSF54695">
    <property type="entry name" value="POZ domain"/>
    <property type="match status" value="1"/>
</dbReference>
<dbReference type="OrthoDB" id="6359816at2759"/>
<evidence type="ECO:0000313" key="2">
    <source>
        <dbReference type="EMBL" id="PIL22908.1"/>
    </source>
</evidence>
<dbReference type="STRING" id="1077348.A0A2G8RNL5"/>